<accession>A0A8C0GGA1</accession>
<keyword evidence="2 9" id="KW-0378">Hydrolase</keyword>
<evidence type="ECO:0000313" key="15">
    <source>
        <dbReference type="Proteomes" id="UP000694404"/>
    </source>
</evidence>
<keyword evidence="4 9" id="KW-0067">ATP-binding</keyword>
<organism evidence="14 15">
    <name type="scientific">Chelonoidis abingdonii</name>
    <name type="common">Abingdon island giant tortoise</name>
    <name type="synonym">Testudo abingdonii</name>
    <dbReference type="NCBI Taxonomy" id="106734"/>
    <lineage>
        <taxon>Eukaryota</taxon>
        <taxon>Metazoa</taxon>
        <taxon>Chordata</taxon>
        <taxon>Craniata</taxon>
        <taxon>Vertebrata</taxon>
        <taxon>Euteleostomi</taxon>
        <taxon>Archelosauria</taxon>
        <taxon>Testudinata</taxon>
        <taxon>Testudines</taxon>
        <taxon>Cryptodira</taxon>
        <taxon>Durocryptodira</taxon>
        <taxon>Testudinoidea</taxon>
        <taxon>Testudinidae</taxon>
        <taxon>Chelonoidis</taxon>
    </lineage>
</organism>
<evidence type="ECO:0000259" key="13">
    <source>
        <dbReference type="PROSITE" id="PS51194"/>
    </source>
</evidence>
<dbReference type="GO" id="GO:0016787">
    <property type="term" value="F:hydrolase activity"/>
    <property type="evidence" value="ECO:0007669"/>
    <property type="project" value="UniProtKB-KW"/>
</dbReference>
<reference evidence="14" key="1">
    <citation type="submission" date="2025-08" db="UniProtKB">
        <authorList>
            <consortium name="Ensembl"/>
        </authorList>
    </citation>
    <scope>IDENTIFICATION</scope>
</reference>
<keyword evidence="5 10" id="KW-0694">RNA-binding</keyword>
<evidence type="ECO:0000256" key="5">
    <source>
        <dbReference type="ARBA" id="ARBA00022884"/>
    </source>
</evidence>
<comment type="domain">
    <text evidence="10">The Q motif is unique to and characteristic of the DEAD box family of RNA helicases and controls ATP binding and hydrolysis.</text>
</comment>
<dbReference type="InterPro" id="IPR011545">
    <property type="entry name" value="DEAD/DEAH_box_helicase_dom"/>
</dbReference>
<dbReference type="CDD" id="cd17956">
    <property type="entry name" value="DEADc_DDX51"/>
    <property type="match status" value="1"/>
</dbReference>
<dbReference type="SMART" id="SM00490">
    <property type="entry name" value="HELICc"/>
    <property type="match status" value="1"/>
</dbReference>
<dbReference type="OMA" id="HEVKAFD"/>
<reference evidence="14" key="2">
    <citation type="submission" date="2025-09" db="UniProtKB">
        <authorList>
            <consortium name="Ensembl"/>
        </authorList>
    </citation>
    <scope>IDENTIFICATION</scope>
</reference>
<comment type="function">
    <text evidence="10">RNA helicase.</text>
</comment>
<dbReference type="SMART" id="SM00487">
    <property type="entry name" value="DEXDc"/>
    <property type="match status" value="1"/>
</dbReference>
<dbReference type="PROSITE" id="PS00039">
    <property type="entry name" value="DEAD_ATP_HELICASE"/>
    <property type="match status" value="1"/>
</dbReference>
<dbReference type="GO" id="GO:0003723">
    <property type="term" value="F:RNA binding"/>
    <property type="evidence" value="ECO:0007669"/>
    <property type="project" value="UniProtKB-UniRule"/>
</dbReference>
<feature type="region of interest" description="Disordered" evidence="11">
    <location>
        <begin position="33"/>
        <end position="127"/>
    </location>
</feature>
<dbReference type="Gene3D" id="3.40.50.300">
    <property type="entry name" value="P-loop containing nucleotide triphosphate hydrolases"/>
    <property type="match status" value="2"/>
</dbReference>
<evidence type="ECO:0000256" key="9">
    <source>
        <dbReference type="RuleBase" id="RU000492"/>
    </source>
</evidence>
<evidence type="ECO:0000256" key="7">
    <source>
        <dbReference type="ARBA" id="ARBA00047984"/>
    </source>
</evidence>
<sequence length="627" mass="70848">DRSQALLERLREQAKARQLKKQQQVLLPFDELKQKETENELHQKLINSRFDSENEYQREAKKRKRGHSGEGSCGKGKKKLRKNHQVSSDSEKPLAEADSDLAGETANGYIPAKKKKKENGKKSSLSQKKIKVQPILPQWLAQPKLVHKRLKENLVPIQDVEGIHPKLLKKLQMNGIESFFPVQQEVIPAILESASSGFLVGRGGYQPSDICVSAPTGSGKTLSFVIPVVQALLKRVVCQVRALAVLPTKELAQQVSKVFNIYTDGTGLKVVLVTGQKSFGKEQETLVQRTVMGYCSLADIIVATPGRLVDHIDQTPGFSLRQLRFLIIDEADRMIDDMHQNWLHQVVKAVFRAEDDSGTNMLFQRTEPGPVTAASTCCPQIPLQKLLFSATLTRNPEKLQELGLYHPRLFTSICSEKRAVTAGTETEQDTEKKYTFPEGLSQYYVPCNLNSKPLLLLYFMLRMKFTRVLCFTNSKQTSHRLFLLIQAFGGVNVAEFSSWLTPSERRRTLKEFEQGKIQLLISTDATARGIDVKGVKCVINYDAPQFIRTYIHRVGRTARAGKVGLAFTMLLKVQEWKFLQMLRDAGSPDLEKQLVKSEYLKPLLQQYEEALSKLQKTVKDERAQKRA</sequence>
<dbReference type="PROSITE" id="PS51194">
    <property type="entry name" value="HELICASE_CTER"/>
    <property type="match status" value="1"/>
</dbReference>
<comment type="function">
    <text evidence="8">ATP-binding RNA helicase involved in the biogenesis of 60S ribosomal subunits.</text>
</comment>
<feature type="compositionally biased region" description="Basic residues" evidence="11">
    <location>
        <begin position="75"/>
        <end position="84"/>
    </location>
</feature>
<dbReference type="Pfam" id="PF00271">
    <property type="entry name" value="Helicase_C"/>
    <property type="match status" value="1"/>
</dbReference>
<dbReference type="InterPro" id="IPR027417">
    <property type="entry name" value="P-loop_NTPase"/>
</dbReference>
<feature type="domain" description="Helicase C-terminal" evidence="13">
    <location>
        <begin position="455"/>
        <end position="615"/>
    </location>
</feature>
<keyword evidence="3 9" id="KW-0347">Helicase</keyword>
<dbReference type="CDD" id="cd18787">
    <property type="entry name" value="SF2_C_DEAD"/>
    <property type="match status" value="1"/>
</dbReference>
<dbReference type="GeneTree" id="ENSGT00550000075141"/>
<dbReference type="InterPro" id="IPR000629">
    <property type="entry name" value="RNA-helicase_DEAD-box_CS"/>
</dbReference>
<evidence type="ECO:0000256" key="11">
    <source>
        <dbReference type="SAM" id="MobiDB-lite"/>
    </source>
</evidence>
<dbReference type="AlphaFoldDB" id="A0A8C0GGA1"/>
<dbReference type="FunFam" id="3.40.50.300:FF:001539">
    <property type="entry name" value="ATP-dependent RNA helicase DDX51"/>
    <property type="match status" value="1"/>
</dbReference>
<feature type="domain" description="Helicase ATP-binding" evidence="12">
    <location>
        <begin position="201"/>
        <end position="410"/>
    </location>
</feature>
<evidence type="ECO:0000256" key="6">
    <source>
        <dbReference type="ARBA" id="ARBA00038200"/>
    </source>
</evidence>
<name>A0A8C0GGA1_CHEAB</name>
<dbReference type="InterPro" id="IPR014001">
    <property type="entry name" value="Helicase_ATP-bd"/>
</dbReference>
<protein>
    <recommendedName>
        <fullName evidence="10">ATP-dependent RNA helicase</fullName>
        <ecNumber evidence="10">3.6.4.13</ecNumber>
    </recommendedName>
</protein>
<dbReference type="InterPro" id="IPR001650">
    <property type="entry name" value="Helicase_C-like"/>
</dbReference>
<dbReference type="PROSITE" id="PS51192">
    <property type="entry name" value="HELICASE_ATP_BIND_1"/>
    <property type="match status" value="1"/>
</dbReference>
<dbReference type="SUPFAM" id="SSF52540">
    <property type="entry name" value="P-loop containing nucleoside triphosphate hydrolases"/>
    <property type="match status" value="2"/>
</dbReference>
<comment type="catalytic activity">
    <reaction evidence="7 10">
        <text>ATP + H2O = ADP + phosphate + H(+)</text>
        <dbReference type="Rhea" id="RHEA:13065"/>
        <dbReference type="ChEBI" id="CHEBI:15377"/>
        <dbReference type="ChEBI" id="CHEBI:15378"/>
        <dbReference type="ChEBI" id="CHEBI:30616"/>
        <dbReference type="ChEBI" id="CHEBI:43474"/>
        <dbReference type="ChEBI" id="CHEBI:456216"/>
        <dbReference type="EC" id="3.6.4.13"/>
    </reaction>
</comment>
<evidence type="ECO:0000259" key="12">
    <source>
        <dbReference type="PROSITE" id="PS51192"/>
    </source>
</evidence>
<keyword evidence="15" id="KW-1185">Reference proteome</keyword>
<proteinExistence type="inferred from homology"/>
<evidence type="ECO:0000256" key="8">
    <source>
        <dbReference type="ARBA" id="ARBA00056648"/>
    </source>
</evidence>
<evidence type="ECO:0000313" key="14">
    <source>
        <dbReference type="Ensembl" id="ENSCABP00000006753.1"/>
    </source>
</evidence>
<dbReference type="EC" id="3.6.4.13" evidence="10"/>
<evidence type="ECO:0000256" key="1">
    <source>
        <dbReference type="ARBA" id="ARBA00022741"/>
    </source>
</evidence>
<dbReference type="Pfam" id="PF00270">
    <property type="entry name" value="DEAD"/>
    <property type="match status" value="1"/>
</dbReference>
<evidence type="ECO:0000256" key="3">
    <source>
        <dbReference type="ARBA" id="ARBA00022806"/>
    </source>
</evidence>
<evidence type="ECO:0000256" key="4">
    <source>
        <dbReference type="ARBA" id="ARBA00022840"/>
    </source>
</evidence>
<dbReference type="Ensembl" id="ENSCABT00000007380.1">
    <property type="protein sequence ID" value="ENSCABP00000006753.1"/>
    <property type="gene ID" value="ENSCABG00000005081.1"/>
</dbReference>
<evidence type="ECO:0000256" key="10">
    <source>
        <dbReference type="RuleBase" id="RU365068"/>
    </source>
</evidence>
<comment type="similarity">
    <text evidence="6">Belongs to the DEAD box helicase family. DDX51/DBP6 subfamily.</text>
</comment>
<gene>
    <name evidence="14" type="primary">DDX51</name>
</gene>
<keyword evidence="1 9" id="KW-0547">Nucleotide-binding</keyword>
<feature type="compositionally biased region" description="Basic and acidic residues" evidence="11">
    <location>
        <begin position="33"/>
        <end position="43"/>
    </location>
</feature>
<dbReference type="PANTHER" id="PTHR24031">
    <property type="entry name" value="RNA HELICASE"/>
    <property type="match status" value="1"/>
</dbReference>
<evidence type="ECO:0000256" key="2">
    <source>
        <dbReference type="ARBA" id="ARBA00022801"/>
    </source>
</evidence>
<feature type="compositionally biased region" description="Basic and acidic residues" evidence="11">
    <location>
        <begin position="50"/>
        <end position="59"/>
    </location>
</feature>
<dbReference type="GO" id="GO:0003724">
    <property type="term" value="F:RNA helicase activity"/>
    <property type="evidence" value="ECO:0007669"/>
    <property type="project" value="UniProtKB-EC"/>
</dbReference>
<dbReference type="Proteomes" id="UP000694404">
    <property type="component" value="Unplaced"/>
</dbReference>
<dbReference type="GO" id="GO:0005524">
    <property type="term" value="F:ATP binding"/>
    <property type="evidence" value="ECO:0007669"/>
    <property type="project" value="UniProtKB-UniRule"/>
</dbReference>